<accession>A1AQ66</accession>
<dbReference type="OrthoDB" id="9757917at2"/>
<name>A1AQ66_PELPD</name>
<proteinExistence type="predicted"/>
<feature type="coiled-coil region" evidence="1">
    <location>
        <begin position="632"/>
        <end position="664"/>
    </location>
</feature>
<feature type="compositionally biased region" description="Gly residues" evidence="2">
    <location>
        <begin position="836"/>
        <end position="854"/>
    </location>
</feature>
<evidence type="ECO:0000256" key="2">
    <source>
        <dbReference type="SAM" id="MobiDB-lite"/>
    </source>
</evidence>
<dbReference type="STRING" id="338966.Ppro_1875"/>
<protein>
    <recommendedName>
        <fullName evidence="5">ATPase (AAA+ superfamily)-like protein</fullName>
    </recommendedName>
</protein>
<evidence type="ECO:0000313" key="4">
    <source>
        <dbReference type="Proteomes" id="UP000006732"/>
    </source>
</evidence>
<dbReference type="Proteomes" id="UP000006732">
    <property type="component" value="Chromosome"/>
</dbReference>
<organism evidence="3 4">
    <name type="scientific">Pelobacter propionicus (strain DSM 2379 / NBRC 103807 / OttBd1)</name>
    <dbReference type="NCBI Taxonomy" id="338966"/>
    <lineage>
        <taxon>Bacteria</taxon>
        <taxon>Pseudomonadati</taxon>
        <taxon>Thermodesulfobacteriota</taxon>
        <taxon>Desulfuromonadia</taxon>
        <taxon>Desulfuromonadales</taxon>
        <taxon>Desulfuromonadaceae</taxon>
        <taxon>Pelobacter</taxon>
    </lineage>
</organism>
<keyword evidence="1" id="KW-0175">Coiled coil</keyword>
<dbReference type="InterPro" id="IPR007555">
    <property type="entry name" value="DUF499"/>
</dbReference>
<evidence type="ECO:0008006" key="5">
    <source>
        <dbReference type="Google" id="ProtNLM"/>
    </source>
</evidence>
<keyword evidence="4" id="KW-1185">Reference proteome</keyword>
<dbReference type="AlphaFoldDB" id="A1AQ66"/>
<dbReference type="HOGENOM" id="CLU_010124_0_0_7"/>
<dbReference type="RefSeq" id="WP_011735762.1">
    <property type="nucleotide sequence ID" value="NC_008609.1"/>
</dbReference>
<dbReference type="Pfam" id="PF04465">
    <property type="entry name" value="DUF499"/>
    <property type="match status" value="1"/>
</dbReference>
<evidence type="ECO:0000256" key="1">
    <source>
        <dbReference type="SAM" id="Coils"/>
    </source>
</evidence>
<reference evidence="3 4" key="1">
    <citation type="submission" date="2006-10" db="EMBL/GenBank/DDBJ databases">
        <title>Complete sequence of chromosome of Pelobacter propionicus DSM 2379.</title>
        <authorList>
            <consortium name="US DOE Joint Genome Institute"/>
            <person name="Copeland A."/>
            <person name="Lucas S."/>
            <person name="Lapidus A."/>
            <person name="Barry K."/>
            <person name="Detter J.C."/>
            <person name="Glavina del Rio T."/>
            <person name="Hammon N."/>
            <person name="Israni S."/>
            <person name="Dalin E."/>
            <person name="Tice H."/>
            <person name="Pitluck S."/>
            <person name="Saunders E."/>
            <person name="Brettin T."/>
            <person name="Bruce D."/>
            <person name="Han C."/>
            <person name="Tapia R."/>
            <person name="Schmutz J."/>
            <person name="Larimer F."/>
            <person name="Land M."/>
            <person name="Hauser L."/>
            <person name="Kyrpides N."/>
            <person name="Kim E."/>
            <person name="Lovley D."/>
            <person name="Richardson P."/>
        </authorList>
    </citation>
    <scope>NUCLEOTIDE SEQUENCE [LARGE SCALE GENOMIC DNA]</scope>
    <source>
        <strain evidence="4">DSM 2379 / NBRC 103807 / OttBd1</strain>
    </source>
</reference>
<dbReference type="eggNOG" id="COG1483">
    <property type="taxonomic scope" value="Bacteria"/>
</dbReference>
<gene>
    <name evidence="3" type="ordered locus">Ppro_1875</name>
</gene>
<evidence type="ECO:0000313" key="3">
    <source>
        <dbReference type="EMBL" id="ABK99486.1"/>
    </source>
</evidence>
<feature type="region of interest" description="Disordered" evidence="2">
    <location>
        <begin position="822"/>
        <end position="868"/>
    </location>
</feature>
<dbReference type="KEGG" id="ppd:Ppro_1875"/>
<dbReference type="EMBL" id="CP000482">
    <property type="protein sequence ID" value="ABK99486.1"/>
    <property type="molecule type" value="Genomic_DNA"/>
</dbReference>
<sequence>MNLKPWREVAIPHEDVLKGTFQQAEFAADLTQVHNGTASEEYLNPELFYKRTFITEGMRLLLDSVIRRLCGKGGDPVIQLQTAFGGGKTHTMLAVYHLASGKCHVNDLQGIPPLLDAASITELPTARIVVLDGNNLAPNQPRKRGSVTVHTIWGELAWQLGKEAGYEKVRAADVSGTSPGKENLVELILENAPCVILVDELVAYLRQFEDGNKLTGGTFDSNLSFFQALTEALKSVPNAMLLASLPQSEKEAGSNRGVTALKALEHYFARVQAIWKPVGTDESFEIVRRRLFSSINDRVAAENVCRTFADFYIANSADFPRETQESRYFDRLISAYPIHPEVFSRLYEDWSTLENFQRTRGVLKMMAKVIYRLWKDDNKDLLIQPGNLPLYDADVRNEVIYYLPPGWDPVMERDIDGERAETTEIDSKDTRLGSVQASRRSARTIFLGSAPCTANQMARGIEAEQIMLGCVQPGQQTGIFKDALRRLADRLHYLNSGNNRFWFDVRPNLRREMEERKRRFQDAEHVYPEIRTRLQQSLSSGVFAGNHVFVPHNDVPDDFQLRLVVLPPNFAFSRAGENLAVQKAGEYLKNRGDQPRLKQNRLIFLTADMENVSRLKDQVKSVLAWKSIIDDNREMKLNLDQLQARQAQKSLEDAQDVLNRVVKDTYKWLLAPVQEANGKISEIKWESFMVSSSALNLTQEIGKVLKDNEVLILEWAPIHLKNLLSRWFWKDGAVDAGAIDVWHKSCCYLYMPRLKDESVFQRAVSAGASSKDFFGFAYGKEDDKYMGFSCGNATTPIFDNSLLLIEPASAGEYEIKTKSVPVPVDDTTTDTDGGNTTPGGGTTTTNTGHGGGGSTTPTTPENDTPPLPTAPKKKLFYGSLELDPVRAKIDFATIVDEVVQIFTSKHDVKVKISIDIQAESMSGFDENVQRSIRENCNVLRFKSHEFDTGE</sequence>